<organism evidence="3 4">
    <name type="scientific">Euphydryas editha</name>
    <name type="common">Edith's checkerspot</name>
    <dbReference type="NCBI Taxonomy" id="104508"/>
    <lineage>
        <taxon>Eukaryota</taxon>
        <taxon>Metazoa</taxon>
        <taxon>Ecdysozoa</taxon>
        <taxon>Arthropoda</taxon>
        <taxon>Hexapoda</taxon>
        <taxon>Insecta</taxon>
        <taxon>Pterygota</taxon>
        <taxon>Neoptera</taxon>
        <taxon>Endopterygota</taxon>
        <taxon>Lepidoptera</taxon>
        <taxon>Glossata</taxon>
        <taxon>Ditrysia</taxon>
        <taxon>Papilionoidea</taxon>
        <taxon>Nymphalidae</taxon>
        <taxon>Nymphalinae</taxon>
        <taxon>Euphydryas</taxon>
    </lineage>
</organism>
<dbReference type="InterPro" id="IPR001375">
    <property type="entry name" value="Peptidase_S9_cat"/>
</dbReference>
<gene>
    <name evidence="3" type="ORF">EEDITHA_LOCUS20833</name>
</gene>
<dbReference type="PANTHER" id="PTHR42776:SF4">
    <property type="entry name" value="ACYLAMINO-ACID-RELEASING ENZYME"/>
    <property type="match status" value="1"/>
</dbReference>
<dbReference type="Pfam" id="PF00326">
    <property type="entry name" value="Peptidase_S9"/>
    <property type="match status" value="1"/>
</dbReference>
<reference evidence="3" key="1">
    <citation type="submission" date="2022-03" db="EMBL/GenBank/DDBJ databases">
        <authorList>
            <person name="Tunstrom K."/>
        </authorList>
    </citation>
    <scope>NUCLEOTIDE SEQUENCE</scope>
</reference>
<evidence type="ECO:0000313" key="3">
    <source>
        <dbReference type="EMBL" id="CAH2106739.1"/>
    </source>
</evidence>
<name>A0AAU9V5H0_EUPED</name>
<dbReference type="EMBL" id="CAKOGL010000029">
    <property type="protein sequence ID" value="CAH2106739.1"/>
    <property type="molecule type" value="Genomic_DNA"/>
</dbReference>
<evidence type="ECO:0000256" key="1">
    <source>
        <dbReference type="ARBA" id="ARBA00022801"/>
    </source>
</evidence>
<dbReference type="GO" id="GO:0004252">
    <property type="term" value="F:serine-type endopeptidase activity"/>
    <property type="evidence" value="ECO:0007669"/>
    <property type="project" value="TreeGrafter"/>
</dbReference>
<accession>A0AAU9V5H0</accession>
<dbReference type="Proteomes" id="UP001153954">
    <property type="component" value="Unassembled WGS sequence"/>
</dbReference>
<protein>
    <recommendedName>
        <fullName evidence="2">Peptidase S9 prolyl oligopeptidase catalytic domain-containing protein</fullName>
    </recommendedName>
</protein>
<keyword evidence="1" id="KW-0378">Hydrolase</keyword>
<dbReference type="PANTHER" id="PTHR42776">
    <property type="entry name" value="SERINE PEPTIDASE S9 FAMILY MEMBER"/>
    <property type="match status" value="1"/>
</dbReference>
<feature type="domain" description="Peptidase S9 prolyl oligopeptidase catalytic" evidence="2">
    <location>
        <begin position="17"/>
        <end position="203"/>
    </location>
</feature>
<dbReference type="SUPFAM" id="SSF53474">
    <property type="entry name" value="alpha/beta-Hydrolases"/>
    <property type="match status" value="1"/>
</dbReference>
<dbReference type="GO" id="GO:0006508">
    <property type="term" value="P:proteolysis"/>
    <property type="evidence" value="ECO:0007669"/>
    <property type="project" value="InterPro"/>
</dbReference>
<dbReference type="Gene3D" id="3.40.50.1820">
    <property type="entry name" value="alpha/beta hydrolase"/>
    <property type="match status" value="1"/>
</dbReference>
<comment type="caution">
    <text evidence="3">The sequence shown here is derived from an EMBL/GenBank/DDBJ whole genome shotgun (WGS) entry which is preliminary data.</text>
</comment>
<evidence type="ECO:0000313" key="4">
    <source>
        <dbReference type="Proteomes" id="UP001153954"/>
    </source>
</evidence>
<sequence>MFNMKSMLGFCKKKYCLGFSTLRINYRGSTGNGDKNLRCLLGNIGNYEIKDCYLALTTLKEQEKIKDFLLYGGSFGGFIAGHLAGRYTDMFKAMVLRNPLIDLASKANYGDNPDGCSVEAGMPFKEDGPDTEEKLLALRRVSPLVHAHKVTIPTALMLGTKDKRVPYYQGLEYSRKLKANGVITKVLLYEDNHSLSSLPVEMDNLINGADWFISMIKP</sequence>
<dbReference type="InterPro" id="IPR029058">
    <property type="entry name" value="AB_hydrolase_fold"/>
</dbReference>
<proteinExistence type="predicted"/>
<evidence type="ECO:0000259" key="2">
    <source>
        <dbReference type="Pfam" id="PF00326"/>
    </source>
</evidence>
<dbReference type="AlphaFoldDB" id="A0AAU9V5H0"/>
<keyword evidence="4" id="KW-1185">Reference proteome</keyword>